<keyword evidence="4" id="KW-1185">Reference proteome</keyword>
<evidence type="ECO:0000313" key="5">
    <source>
        <dbReference type="WBParaSite" id="SVE_0458600.1"/>
    </source>
</evidence>
<evidence type="ECO:0000259" key="3">
    <source>
        <dbReference type="Pfam" id="PF17780"/>
    </source>
</evidence>
<organism evidence="4 5">
    <name type="scientific">Strongyloides venezuelensis</name>
    <name type="common">Threadworm</name>
    <dbReference type="NCBI Taxonomy" id="75913"/>
    <lineage>
        <taxon>Eukaryota</taxon>
        <taxon>Metazoa</taxon>
        <taxon>Ecdysozoa</taxon>
        <taxon>Nematoda</taxon>
        <taxon>Chromadorea</taxon>
        <taxon>Rhabditida</taxon>
        <taxon>Tylenchina</taxon>
        <taxon>Panagrolaimomorpha</taxon>
        <taxon>Strongyloidoidea</taxon>
        <taxon>Strongyloididae</taxon>
        <taxon>Strongyloides</taxon>
    </lineage>
</organism>
<keyword evidence="2" id="KW-0539">Nucleus</keyword>
<dbReference type="STRING" id="75913.A0A0K0F6Z0"/>
<dbReference type="Gene3D" id="3.30.70.330">
    <property type="match status" value="1"/>
</dbReference>
<accession>A0A0K0F6Z0</accession>
<protein>
    <submittedName>
        <fullName evidence="5">OCRE domain-containing protein</fullName>
    </submittedName>
</protein>
<evidence type="ECO:0000256" key="1">
    <source>
        <dbReference type="ARBA" id="ARBA00004123"/>
    </source>
</evidence>
<dbReference type="WBParaSite" id="SVE_0458600.1">
    <property type="protein sequence ID" value="SVE_0458600.1"/>
    <property type="gene ID" value="SVE_0458600"/>
</dbReference>
<dbReference type="InterPro" id="IPR035979">
    <property type="entry name" value="RBD_domain_sf"/>
</dbReference>
<dbReference type="PANTHER" id="PTHR13948:SF3">
    <property type="entry name" value="FI21118P1"/>
    <property type="match status" value="1"/>
</dbReference>
<evidence type="ECO:0000313" key="4">
    <source>
        <dbReference type="Proteomes" id="UP000035680"/>
    </source>
</evidence>
<proteinExistence type="predicted"/>
<comment type="subcellular location">
    <subcellularLocation>
        <location evidence="1">Nucleus</location>
    </subcellularLocation>
</comment>
<dbReference type="Pfam" id="PF17780">
    <property type="entry name" value="OCRE"/>
    <property type="match status" value="1"/>
</dbReference>
<dbReference type="AlphaFoldDB" id="A0A0K0F6Z0"/>
<reference evidence="4" key="1">
    <citation type="submission" date="2014-07" db="EMBL/GenBank/DDBJ databases">
        <authorList>
            <person name="Martin A.A"/>
            <person name="De Silva N."/>
        </authorList>
    </citation>
    <scope>NUCLEOTIDE SEQUENCE</scope>
</reference>
<dbReference type="Proteomes" id="UP000035680">
    <property type="component" value="Unassembled WGS sequence"/>
</dbReference>
<sequence>MSFHRYSSEVRSSDWICLECTTNCHANRKICFKCPTTYEDNVKKERDGCFFVGSNVSDTLIIRNLPNRRIEESEIIKLLSKNQMQVKKVFFEPKGNYCFIQYENEKLAKEMMNVIMKYGLYIDDHHALLPAYSAISMNKVLELDYPSRVRFTYQGCPTNKFDWANKTVQTRQLAMNALGSGQMCNSNLQDHRSTSVSVEPAHNVSIGRTIQTPFGTFHVCEEPNPKTFRKPLRGEEYFLDPKTNFRYDPSTTYFFDPNERIWKLWTERYHTYIPVEGGDQNLKKQLLEVTKRHPNFDFSHFSSKLESLSKPIKEEVGESVPKNKKKSIHVIKPQADTSTKEDIVTPKKVPMSLKNAPQICINIGSSLTPSFGQNVTRQSNVFQNDDEDEDMDIGEARPYKIKQKDDSKKWLLKNRNSYTYDSRKVVPVSTDIPSHSNYPKSNNGDCVEDDIDKDIEDGKYDFLLPQFFEHIRDSMIVKSMEDIENSIFYKDPMVVDWSVFCCNLCAIEFNNKNDLVEHIIGDIVHKANIDNIGKV</sequence>
<dbReference type="SUPFAM" id="SSF54928">
    <property type="entry name" value="RNA-binding domain, RBD"/>
    <property type="match status" value="1"/>
</dbReference>
<feature type="domain" description="OCRE" evidence="3">
    <location>
        <begin position="237"/>
        <end position="275"/>
    </location>
</feature>
<dbReference type="GO" id="GO:0005634">
    <property type="term" value="C:nucleus"/>
    <property type="evidence" value="ECO:0007669"/>
    <property type="project" value="UniProtKB-SubCell"/>
</dbReference>
<evidence type="ECO:0000256" key="2">
    <source>
        <dbReference type="ARBA" id="ARBA00023242"/>
    </source>
</evidence>
<reference evidence="5" key="2">
    <citation type="submission" date="2015-08" db="UniProtKB">
        <authorList>
            <consortium name="WormBaseParasite"/>
        </authorList>
    </citation>
    <scope>IDENTIFICATION</scope>
</reference>
<name>A0A0K0F6Z0_STRVS</name>
<dbReference type="GO" id="GO:0000398">
    <property type="term" value="P:mRNA splicing, via spliceosome"/>
    <property type="evidence" value="ECO:0007669"/>
    <property type="project" value="TreeGrafter"/>
</dbReference>
<dbReference type="PANTHER" id="PTHR13948">
    <property type="entry name" value="RNA-BINDING PROTEIN"/>
    <property type="match status" value="1"/>
</dbReference>
<dbReference type="InterPro" id="IPR012677">
    <property type="entry name" value="Nucleotide-bd_a/b_plait_sf"/>
</dbReference>
<dbReference type="GO" id="GO:0003723">
    <property type="term" value="F:RNA binding"/>
    <property type="evidence" value="ECO:0007669"/>
    <property type="project" value="TreeGrafter"/>
</dbReference>
<dbReference type="InterPro" id="IPR041591">
    <property type="entry name" value="OCRE"/>
</dbReference>